<reference evidence="1" key="1">
    <citation type="journal article" date="2022" name="Int. J. Mol. Sci.">
        <title>Draft Genome of Tanacetum Coccineum: Genomic Comparison of Closely Related Tanacetum-Family Plants.</title>
        <authorList>
            <person name="Yamashiro T."/>
            <person name="Shiraishi A."/>
            <person name="Nakayama K."/>
            <person name="Satake H."/>
        </authorList>
    </citation>
    <scope>NUCLEOTIDE SEQUENCE</scope>
</reference>
<keyword evidence="2" id="KW-1185">Reference proteome</keyword>
<gene>
    <name evidence="1" type="ORF">Tco_1055110</name>
</gene>
<sequence length="459" mass="52590">MAQNVIPADQLVTEVKPIERCNNYAVLQSISCSPECKIVRQLLLDHPLSYALTATDDVPVVYLQQFWRMVAKVTNTKDTIKFMQDTQQITYIVDMVGYQGVVDKVSAFYTKYLAQPWQTMFKVFNRCLTTRTSGHDQTKINILHLFHDVVNNSNVDYAALLWWYFMANVFQKKVAIQYPRFIKLIITDVMMKFPKIPKRLEEDYHSIKDDILERDALAKATLLSLTLHKTALEAEARENIAKVQEKLDEEEIERIVKGEEGEESYASAFADCVFNDDVDDTGCKIEPGSHKEKLENIDDDVVEIEKETNVDDTSDKLLDEVVKEKEVNMSRSQEIRKEQKQTLIPSPIRSPRNVSALDKTISEELTADVSPTTATTSKILSKLKQKKKSFTHKARNLPGKFEAHGPKMIEELFRQHMQNTTLNLYPKPRSSTVNTSSADLQQQLYLTMKDKPQDQAADL</sequence>
<protein>
    <submittedName>
        <fullName evidence="1">Uncharacterized protein</fullName>
    </submittedName>
</protein>
<reference evidence="1" key="2">
    <citation type="submission" date="2022-01" db="EMBL/GenBank/DDBJ databases">
        <authorList>
            <person name="Yamashiro T."/>
            <person name="Shiraishi A."/>
            <person name="Satake H."/>
            <person name="Nakayama K."/>
        </authorList>
    </citation>
    <scope>NUCLEOTIDE SEQUENCE</scope>
</reference>
<dbReference type="Proteomes" id="UP001151760">
    <property type="component" value="Unassembled WGS sequence"/>
</dbReference>
<accession>A0ABQ5H123</accession>
<organism evidence="1 2">
    <name type="scientific">Tanacetum coccineum</name>
    <dbReference type="NCBI Taxonomy" id="301880"/>
    <lineage>
        <taxon>Eukaryota</taxon>
        <taxon>Viridiplantae</taxon>
        <taxon>Streptophyta</taxon>
        <taxon>Embryophyta</taxon>
        <taxon>Tracheophyta</taxon>
        <taxon>Spermatophyta</taxon>
        <taxon>Magnoliopsida</taxon>
        <taxon>eudicotyledons</taxon>
        <taxon>Gunneridae</taxon>
        <taxon>Pentapetalae</taxon>
        <taxon>asterids</taxon>
        <taxon>campanulids</taxon>
        <taxon>Asterales</taxon>
        <taxon>Asteraceae</taxon>
        <taxon>Asteroideae</taxon>
        <taxon>Anthemideae</taxon>
        <taxon>Anthemidinae</taxon>
        <taxon>Tanacetum</taxon>
    </lineage>
</organism>
<proteinExistence type="predicted"/>
<comment type="caution">
    <text evidence="1">The sequence shown here is derived from an EMBL/GenBank/DDBJ whole genome shotgun (WGS) entry which is preliminary data.</text>
</comment>
<name>A0ABQ5H123_9ASTR</name>
<evidence type="ECO:0000313" key="2">
    <source>
        <dbReference type="Proteomes" id="UP001151760"/>
    </source>
</evidence>
<dbReference type="EMBL" id="BQNB010019023">
    <property type="protein sequence ID" value="GJT80768.1"/>
    <property type="molecule type" value="Genomic_DNA"/>
</dbReference>
<evidence type="ECO:0000313" key="1">
    <source>
        <dbReference type="EMBL" id="GJT80768.1"/>
    </source>
</evidence>